<dbReference type="EMBL" id="MT144607">
    <property type="protein sequence ID" value="QJH94853.1"/>
    <property type="molecule type" value="Genomic_DNA"/>
</dbReference>
<evidence type="ECO:0000313" key="1">
    <source>
        <dbReference type="EMBL" id="QJA45489.1"/>
    </source>
</evidence>
<dbReference type="AlphaFoldDB" id="A0A6H1ZDF2"/>
<accession>A0A6H1ZDF2</accession>
<sequence length="114" mass="12320">MTDAALIAFSIVHMIACILVGECGGTVPEAGPAIAAVAMNRLEMGWGWRGWNAIADEPEPWAMDAAWEAYWQGGDASGDLFALSDADCKALGVTWGTRHGNERWGVTVTRRWPE</sequence>
<protein>
    <submittedName>
        <fullName evidence="1">Uncharacterized protein</fullName>
    </submittedName>
</protein>
<evidence type="ECO:0000313" key="2">
    <source>
        <dbReference type="EMBL" id="QJH94853.1"/>
    </source>
</evidence>
<organism evidence="1">
    <name type="scientific">viral metagenome</name>
    <dbReference type="NCBI Taxonomy" id="1070528"/>
    <lineage>
        <taxon>unclassified sequences</taxon>
        <taxon>metagenomes</taxon>
        <taxon>organismal metagenomes</taxon>
    </lineage>
</organism>
<gene>
    <name evidence="1" type="ORF">TM448A00243_0038</name>
    <name evidence="2" type="ORF">TM448B00304_0032</name>
</gene>
<name>A0A6H1ZDF2_9ZZZZ</name>
<reference evidence="1" key="1">
    <citation type="submission" date="2020-03" db="EMBL/GenBank/DDBJ databases">
        <title>The deep terrestrial virosphere.</title>
        <authorList>
            <person name="Holmfeldt K."/>
            <person name="Nilsson E."/>
            <person name="Simone D."/>
            <person name="Lopez-Fernandez M."/>
            <person name="Wu X."/>
            <person name="de Brujin I."/>
            <person name="Lundin D."/>
            <person name="Andersson A."/>
            <person name="Bertilsson S."/>
            <person name="Dopson M."/>
        </authorList>
    </citation>
    <scope>NUCLEOTIDE SEQUENCE</scope>
    <source>
        <strain evidence="1">TM448A00243</strain>
        <strain evidence="2">TM448B00304</strain>
    </source>
</reference>
<proteinExistence type="predicted"/>
<dbReference type="EMBL" id="MT143991">
    <property type="protein sequence ID" value="QJA45489.1"/>
    <property type="molecule type" value="Genomic_DNA"/>
</dbReference>